<dbReference type="EMBL" id="UZAM01009795">
    <property type="protein sequence ID" value="VDP10141.1"/>
    <property type="molecule type" value="Genomic_DNA"/>
</dbReference>
<evidence type="ECO:0000256" key="1">
    <source>
        <dbReference type="SAM" id="Coils"/>
    </source>
</evidence>
<organism evidence="3 4">
    <name type="scientific">Soboliphyme baturini</name>
    <dbReference type="NCBI Taxonomy" id="241478"/>
    <lineage>
        <taxon>Eukaryota</taxon>
        <taxon>Metazoa</taxon>
        <taxon>Ecdysozoa</taxon>
        <taxon>Nematoda</taxon>
        <taxon>Enoplea</taxon>
        <taxon>Dorylaimia</taxon>
        <taxon>Dioctophymatida</taxon>
        <taxon>Dioctophymatoidea</taxon>
        <taxon>Soboliphymatidae</taxon>
        <taxon>Soboliphyme</taxon>
    </lineage>
</organism>
<name>A0A3P8AHX5_9BILA</name>
<evidence type="ECO:0000313" key="3">
    <source>
        <dbReference type="EMBL" id="VDP10141.1"/>
    </source>
</evidence>
<dbReference type="Proteomes" id="UP000270296">
    <property type="component" value="Unassembled WGS sequence"/>
</dbReference>
<protein>
    <submittedName>
        <fullName evidence="3">Uncharacterized protein</fullName>
    </submittedName>
</protein>
<sequence>MSKKLGVVQKKHDTVQGQLREAEIQNDALQKDVEGLRGGKQADHEKAKKLNDDLQLARDENAKLVKQMESLKEDNMKLRSEVAELQGKLSSQNRVIVNEKAEIRDEKKQEPLPPPMKEKKTNEKAIADDIGLKKAMGNLQKSQVDSPKFAVDNNAVDNDEMKNVLRKPEISDKDVHQRAAALQAPFDNDVKALKKRDDDIDVADKDEQVDGDGAEIQQKPVDLLFDVKKDTAVSSCVAEQTCDTLGGCSEVKRRTRTGRKGAYYRRSIDGAGLLP</sequence>
<feature type="coiled-coil region" evidence="1">
    <location>
        <begin position="12"/>
        <end position="88"/>
    </location>
</feature>
<accession>A0A3P8AHX5</accession>
<dbReference type="AlphaFoldDB" id="A0A3P8AHX5"/>
<keyword evidence="1" id="KW-0175">Coiled coil</keyword>
<gene>
    <name evidence="3" type="ORF">SBAD_LOCUS6482</name>
</gene>
<reference evidence="3 4" key="1">
    <citation type="submission" date="2018-11" db="EMBL/GenBank/DDBJ databases">
        <authorList>
            <consortium name="Pathogen Informatics"/>
        </authorList>
    </citation>
    <scope>NUCLEOTIDE SEQUENCE [LARGE SCALE GENOMIC DNA]</scope>
</reference>
<keyword evidence="4" id="KW-1185">Reference proteome</keyword>
<proteinExistence type="predicted"/>
<feature type="region of interest" description="Disordered" evidence="2">
    <location>
        <begin position="100"/>
        <end position="122"/>
    </location>
</feature>
<evidence type="ECO:0000313" key="4">
    <source>
        <dbReference type="Proteomes" id="UP000270296"/>
    </source>
</evidence>
<evidence type="ECO:0000256" key="2">
    <source>
        <dbReference type="SAM" id="MobiDB-lite"/>
    </source>
</evidence>